<dbReference type="RefSeq" id="WP_191696982.1">
    <property type="nucleotide sequence ID" value="NZ_JACSQO010000003.1"/>
</dbReference>
<gene>
    <name evidence="7" type="ORF">H9650_08290</name>
</gene>
<dbReference type="Proteomes" id="UP000640786">
    <property type="component" value="Unassembled WGS sequence"/>
</dbReference>
<proteinExistence type="predicted"/>
<organism evidence="7 8">
    <name type="scientific">Psychrobacillus faecigallinarum</name>
    <dbReference type="NCBI Taxonomy" id="2762235"/>
    <lineage>
        <taxon>Bacteria</taxon>
        <taxon>Bacillati</taxon>
        <taxon>Bacillota</taxon>
        <taxon>Bacilli</taxon>
        <taxon>Bacillales</taxon>
        <taxon>Bacillaceae</taxon>
        <taxon>Psychrobacillus</taxon>
    </lineage>
</organism>
<dbReference type="Gene3D" id="1.20.1250.20">
    <property type="entry name" value="MFS general substrate transporter like domains"/>
    <property type="match status" value="1"/>
</dbReference>
<feature type="transmembrane region" description="Helical" evidence="6">
    <location>
        <begin position="9"/>
        <end position="33"/>
    </location>
</feature>
<dbReference type="SUPFAM" id="SSF103473">
    <property type="entry name" value="MFS general substrate transporter"/>
    <property type="match status" value="1"/>
</dbReference>
<evidence type="ECO:0000256" key="1">
    <source>
        <dbReference type="ARBA" id="ARBA00004651"/>
    </source>
</evidence>
<feature type="transmembrane region" description="Helical" evidence="6">
    <location>
        <begin position="213"/>
        <end position="231"/>
    </location>
</feature>
<feature type="transmembrane region" description="Helical" evidence="6">
    <location>
        <begin position="302"/>
        <end position="326"/>
    </location>
</feature>
<dbReference type="EMBL" id="JACSQO010000003">
    <property type="protein sequence ID" value="MBD7944116.1"/>
    <property type="molecule type" value="Genomic_DNA"/>
</dbReference>
<keyword evidence="3 6" id="KW-0812">Transmembrane</keyword>
<evidence type="ECO:0000313" key="7">
    <source>
        <dbReference type="EMBL" id="MBD7944116.1"/>
    </source>
</evidence>
<feature type="transmembrane region" description="Helical" evidence="6">
    <location>
        <begin position="346"/>
        <end position="365"/>
    </location>
</feature>
<name>A0ABR8R8J0_9BACI</name>
<feature type="transmembrane region" description="Helical" evidence="6">
    <location>
        <begin position="280"/>
        <end position="296"/>
    </location>
</feature>
<dbReference type="InterPro" id="IPR036259">
    <property type="entry name" value="MFS_trans_sf"/>
</dbReference>
<evidence type="ECO:0000256" key="2">
    <source>
        <dbReference type="ARBA" id="ARBA00022475"/>
    </source>
</evidence>
<keyword evidence="8" id="KW-1185">Reference proteome</keyword>
<evidence type="ECO:0000256" key="3">
    <source>
        <dbReference type="ARBA" id="ARBA00022692"/>
    </source>
</evidence>
<evidence type="ECO:0000256" key="5">
    <source>
        <dbReference type="ARBA" id="ARBA00023136"/>
    </source>
</evidence>
<keyword evidence="2" id="KW-1003">Cell membrane</keyword>
<dbReference type="Pfam" id="PF07690">
    <property type="entry name" value="MFS_1"/>
    <property type="match status" value="1"/>
</dbReference>
<feature type="transmembrane region" description="Helical" evidence="6">
    <location>
        <begin position="371"/>
        <end position="390"/>
    </location>
</feature>
<keyword evidence="5 6" id="KW-0472">Membrane</keyword>
<reference evidence="7 8" key="1">
    <citation type="submission" date="2020-08" db="EMBL/GenBank/DDBJ databases">
        <title>A Genomic Blueprint of the Chicken Gut Microbiome.</title>
        <authorList>
            <person name="Gilroy R."/>
            <person name="Ravi A."/>
            <person name="Getino M."/>
            <person name="Pursley I."/>
            <person name="Horton D.L."/>
            <person name="Alikhan N.-F."/>
            <person name="Baker D."/>
            <person name="Gharbi K."/>
            <person name="Hall N."/>
            <person name="Watson M."/>
            <person name="Adriaenssens E.M."/>
            <person name="Foster-Nyarko E."/>
            <person name="Jarju S."/>
            <person name="Secka A."/>
            <person name="Antonio M."/>
            <person name="Oren A."/>
            <person name="Chaudhuri R."/>
            <person name="La Ragione R.M."/>
            <person name="Hildebrand F."/>
            <person name="Pallen M.J."/>
        </authorList>
    </citation>
    <scope>NUCLEOTIDE SEQUENCE [LARGE SCALE GENOMIC DNA]</scope>
    <source>
        <strain evidence="7 8">Sa2BUA9</strain>
    </source>
</reference>
<evidence type="ECO:0000256" key="6">
    <source>
        <dbReference type="SAM" id="Phobius"/>
    </source>
</evidence>
<dbReference type="PANTHER" id="PTHR23513:SF6">
    <property type="entry name" value="MAJOR FACILITATOR SUPERFAMILY ASSOCIATED DOMAIN-CONTAINING PROTEIN"/>
    <property type="match status" value="1"/>
</dbReference>
<feature type="transmembrane region" description="Helical" evidence="6">
    <location>
        <begin position="162"/>
        <end position="181"/>
    </location>
</feature>
<keyword evidence="4 6" id="KW-1133">Transmembrane helix</keyword>
<feature type="transmembrane region" description="Helical" evidence="6">
    <location>
        <begin position="132"/>
        <end position="156"/>
    </location>
</feature>
<protein>
    <submittedName>
        <fullName evidence="7">MFS transporter</fullName>
    </submittedName>
</protein>
<sequence>MSNRKTRTLYLGVVGLANIGGWIYLLALNLIILEKTGSVLAVTGLYIIKPFASMLIGPWAGSVIDRVSTKHLMIFLDLLRALLVGSLLFVDSLWAIYVAVLFIQMAGAMFETSSFTYMTLLLPEEERNKFNALLSFVHSGAFVTGPFLAGILFMLAPLEFSLLVNIIIFICCGIWTSFLPNRLNATIEAKKHLDLKEVREDWLLVWKFSKKSLPFFLIYMTFQGTMLLTAALDSTEVAFAKEVLSLTDAAYGSLVSIGGVGFLLGAICTNLLVRFLSPKALMSVGTLLVASGYFIYSISTTYFVASLGFLILSFFLSIANTGYMTFIQSHIDSNMMGRISSLYEMASSFVQMIAVLLFGIFAGWISVKAVVIGGSLLMLIVSCYLLTVVWKFSNQKIIDNI</sequence>
<feature type="transmembrane region" description="Helical" evidence="6">
    <location>
        <begin position="39"/>
        <end position="60"/>
    </location>
</feature>
<feature type="transmembrane region" description="Helical" evidence="6">
    <location>
        <begin position="251"/>
        <end position="273"/>
    </location>
</feature>
<dbReference type="CDD" id="cd06173">
    <property type="entry name" value="MFS_MefA_like"/>
    <property type="match status" value="1"/>
</dbReference>
<dbReference type="PANTHER" id="PTHR23513">
    <property type="entry name" value="INTEGRAL MEMBRANE EFFLUX PROTEIN-RELATED"/>
    <property type="match status" value="1"/>
</dbReference>
<accession>A0ABR8R8J0</accession>
<comment type="caution">
    <text evidence="7">The sequence shown here is derived from an EMBL/GenBank/DDBJ whole genome shotgun (WGS) entry which is preliminary data.</text>
</comment>
<evidence type="ECO:0000256" key="4">
    <source>
        <dbReference type="ARBA" id="ARBA00022989"/>
    </source>
</evidence>
<dbReference type="InterPro" id="IPR011701">
    <property type="entry name" value="MFS"/>
</dbReference>
<comment type="subcellular location">
    <subcellularLocation>
        <location evidence="1">Cell membrane</location>
        <topology evidence="1">Multi-pass membrane protein</topology>
    </subcellularLocation>
</comment>
<evidence type="ECO:0000313" key="8">
    <source>
        <dbReference type="Proteomes" id="UP000640786"/>
    </source>
</evidence>